<sequence>MLCPLCENHDVHFSAEDKNKRYKHCNVCDLVFVEEDFLPDQTEEKLRYDEHQNTIEDEGYVAFLSRIIQPLQSHLNENAIGLDFGSGPNPVLAKILKDKGYYVEIYDPYFAPDLKVLDRKYDFITATEVVEHMHQPAGDLKRMFDLLKKAGVLALMTKLRTPDINFTTWHYKNDLTHVSFYSPKTMQWIGNQFHRKVEIILPDLIFFI</sequence>
<dbReference type="Pfam" id="PF13489">
    <property type="entry name" value="Methyltransf_23"/>
    <property type="match status" value="1"/>
</dbReference>
<gene>
    <name evidence="1" type="ORF">L21SP5_01214</name>
</gene>
<evidence type="ECO:0000313" key="1">
    <source>
        <dbReference type="EMBL" id="ALO14869.1"/>
    </source>
</evidence>
<accession>A0A0S2HY13</accession>
<proteinExistence type="predicted"/>
<keyword evidence="2" id="KW-1185">Reference proteome</keyword>
<reference evidence="1 2" key="1">
    <citation type="submission" date="2015-11" db="EMBL/GenBank/DDBJ databases">
        <title>Description and complete genome sequence of a novel strain predominating in hypersaline microbial mats and representing a new family of the Bacteriodetes phylum.</title>
        <authorList>
            <person name="Spring S."/>
            <person name="Bunk B."/>
            <person name="Sproer C."/>
            <person name="Klenk H.-P."/>
        </authorList>
    </citation>
    <scope>NUCLEOTIDE SEQUENCE [LARGE SCALE GENOMIC DNA]</scope>
    <source>
        <strain evidence="1 2">L21-Spi-D4</strain>
    </source>
</reference>
<evidence type="ECO:0008006" key="3">
    <source>
        <dbReference type="Google" id="ProtNLM"/>
    </source>
</evidence>
<name>A0A0S2HY13_9BACT</name>
<dbReference type="KEGG" id="blq:L21SP5_01214"/>
<dbReference type="Gene3D" id="3.40.50.150">
    <property type="entry name" value="Vaccinia Virus protein VP39"/>
    <property type="match status" value="1"/>
</dbReference>
<dbReference type="Proteomes" id="UP000064893">
    <property type="component" value="Chromosome"/>
</dbReference>
<dbReference type="AlphaFoldDB" id="A0A0S2HY13"/>
<organism evidence="1 2">
    <name type="scientific">Salinivirga cyanobacteriivorans</name>
    <dbReference type="NCBI Taxonomy" id="1307839"/>
    <lineage>
        <taxon>Bacteria</taxon>
        <taxon>Pseudomonadati</taxon>
        <taxon>Bacteroidota</taxon>
        <taxon>Bacteroidia</taxon>
        <taxon>Bacteroidales</taxon>
        <taxon>Salinivirgaceae</taxon>
        <taxon>Salinivirga</taxon>
    </lineage>
</organism>
<dbReference type="EMBL" id="CP013118">
    <property type="protein sequence ID" value="ALO14869.1"/>
    <property type="molecule type" value="Genomic_DNA"/>
</dbReference>
<evidence type="ECO:0000313" key="2">
    <source>
        <dbReference type="Proteomes" id="UP000064893"/>
    </source>
</evidence>
<dbReference type="SUPFAM" id="SSF53335">
    <property type="entry name" value="S-adenosyl-L-methionine-dependent methyltransferases"/>
    <property type="match status" value="1"/>
</dbReference>
<dbReference type="InterPro" id="IPR029063">
    <property type="entry name" value="SAM-dependent_MTases_sf"/>
</dbReference>
<protein>
    <recommendedName>
        <fullName evidence="3">Methyltransferase domain protein</fullName>
    </recommendedName>
</protein>
<dbReference type="PATRIC" id="fig|1307839.3.peg.1302"/>
<dbReference type="STRING" id="1307839.L21SP5_01214"/>